<accession>A0A916ZGE7</accession>
<sequence>MIDGRMSLDGTSVEDRIEGSVYRARDEFETLDAIVTNGIRSWQFQGDDLIEFVRRCIYAMVDAGAKPFDGDIGGVAPNFYPTDRWGTTREDIADSLIAEWQRQGGGELPFWSYAFAFVEDYYPDGWPEPRR</sequence>
<name>A0A916ZGE7_9HYPH</name>
<keyword evidence="2" id="KW-1185">Reference proteome</keyword>
<protein>
    <submittedName>
        <fullName evidence="1">Uncharacterized protein</fullName>
    </submittedName>
</protein>
<dbReference type="AlphaFoldDB" id="A0A916ZGE7"/>
<dbReference type="RefSeq" id="WP_188907229.1">
    <property type="nucleotide sequence ID" value="NZ_BMIQ01000001.1"/>
</dbReference>
<comment type="caution">
    <text evidence="1">The sequence shown here is derived from an EMBL/GenBank/DDBJ whole genome shotgun (WGS) entry which is preliminary data.</text>
</comment>
<evidence type="ECO:0000313" key="2">
    <source>
        <dbReference type="Proteomes" id="UP000644699"/>
    </source>
</evidence>
<reference evidence="1" key="2">
    <citation type="submission" date="2020-09" db="EMBL/GenBank/DDBJ databases">
        <authorList>
            <person name="Sun Q."/>
            <person name="Zhou Y."/>
        </authorList>
    </citation>
    <scope>NUCLEOTIDE SEQUENCE</scope>
    <source>
        <strain evidence="1">CGMCC 1.15367</strain>
    </source>
</reference>
<organism evidence="1 2">
    <name type="scientific">Aureimonas endophytica</name>
    <dbReference type="NCBI Taxonomy" id="2027858"/>
    <lineage>
        <taxon>Bacteria</taxon>
        <taxon>Pseudomonadati</taxon>
        <taxon>Pseudomonadota</taxon>
        <taxon>Alphaproteobacteria</taxon>
        <taxon>Hyphomicrobiales</taxon>
        <taxon>Aurantimonadaceae</taxon>
        <taxon>Aureimonas</taxon>
    </lineage>
</organism>
<dbReference type="Proteomes" id="UP000644699">
    <property type="component" value="Unassembled WGS sequence"/>
</dbReference>
<proteinExistence type="predicted"/>
<reference evidence="1" key="1">
    <citation type="journal article" date="2014" name="Int. J. Syst. Evol. Microbiol.">
        <title>Complete genome sequence of Corynebacterium casei LMG S-19264T (=DSM 44701T), isolated from a smear-ripened cheese.</title>
        <authorList>
            <consortium name="US DOE Joint Genome Institute (JGI-PGF)"/>
            <person name="Walter F."/>
            <person name="Albersmeier A."/>
            <person name="Kalinowski J."/>
            <person name="Ruckert C."/>
        </authorList>
    </citation>
    <scope>NUCLEOTIDE SEQUENCE</scope>
    <source>
        <strain evidence="1">CGMCC 1.15367</strain>
    </source>
</reference>
<gene>
    <name evidence="1" type="ORF">GCM10011390_11670</name>
</gene>
<dbReference type="EMBL" id="BMIQ01000001">
    <property type="protein sequence ID" value="GGD94577.1"/>
    <property type="molecule type" value="Genomic_DNA"/>
</dbReference>
<evidence type="ECO:0000313" key="1">
    <source>
        <dbReference type="EMBL" id="GGD94577.1"/>
    </source>
</evidence>